<dbReference type="Proteomes" id="UP000182054">
    <property type="component" value="Unassembled WGS sequence"/>
</dbReference>
<dbReference type="AlphaFoldDB" id="A0A1I0UAC4"/>
<dbReference type="RefSeq" id="WP_139204015.1">
    <property type="nucleotide sequence ID" value="NZ_FOJN01000016.1"/>
</dbReference>
<gene>
    <name evidence="1" type="ORF">SAMN05444374_11647</name>
</gene>
<evidence type="ECO:0000313" key="1">
    <source>
        <dbReference type="EMBL" id="SFA60870.1"/>
    </source>
</evidence>
<dbReference type="EMBL" id="FOJN01000016">
    <property type="protein sequence ID" value="SFA60870.1"/>
    <property type="molecule type" value="Genomic_DNA"/>
</dbReference>
<organism evidence="1 2">
    <name type="scientific">Rhodococcoides kroppenstedtii</name>
    <dbReference type="NCBI Taxonomy" id="293050"/>
    <lineage>
        <taxon>Bacteria</taxon>
        <taxon>Bacillati</taxon>
        <taxon>Actinomycetota</taxon>
        <taxon>Actinomycetes</taxon>
        <taxon>Mycobacteriales</taxon>
        <taxon>Nocardiaceae</taxon>
        <taxon>Rhodococcoides</taxon>
    </lineage>
</organism>
<protein>
    <submittedName>
        <fullName evidence="1">Uncharacterized protein</fullName>
    </submittedName>
</protein>
<evidence type="ECO:0000313" key="2">
    <source>
        <dbReference type="Proteomes" id="UP000182054"/>
    </source>
</evidence>
<proteinExistence type="predicted"/>
<accession>A0A1I0UAC4</accession>
<reference evidence="1 2" key="1">
    <citation type="submission" date="2016-10" db="EMBL/GenBank/DDBJ databases">
        <authorList>
            <person name="de Groot N.N."/>
        </authorList>
    </citation>
    <scope>NUCLEOTIDE SEQUENCE [LARGE SCALE GENOMIC DNA]</scope>
    <source>
        <strain evidence="1 2">DSM 44908</strain>
    </source>
</reference>
<sequence length="141" mass="15860">MTTRNWPCTSFSGAEGPVRELGRMPRLWKCDECGREHVDVRAATGQVSSRNETYREVVGYVVAGLGDDELRQAVGDPMTVHDTREDADGQMVQLWAEGFDDHEVFELTRFTTRIVRPVEIAQLEQSGAERPIRTVHLPGDC</sequence>
<name>A0A1I0UAC4_9NOCA</name>
<dbReference type="GeneID" id="85487310"/>